<dbReference type="PANTHER" id="PTHR33973">
    <property type="entry name" value="OS07G0153300 PROTEIN"/>
    <property type="match status" value="1"/>
</dbReference>
<dbReference type="GeneID" id="63789069"/>
<dbReference type="InterPro" id="IPR010775">
    <property type="entry name" value="DUF1365"/>
</dbReference>
<keyword evidence="2" id="KW-1185">Reference proteome</keyword>
<dbReference type="Pfam" id="PF07103">
    <property type="entry name" value="DUF1365"/>
    <property type="match status" value="1"/>
</dbReference>
<dbReference type="EMBL" id="MCFI01000014">
    <property type="protein sequence ID" value="ORY79865.1"/>
    <property type="molecule type" value="Genomic_DNA"/>
</dbReference>
<dbReference type="PANTHER" id="PTHR33973:SF4">
    <property type="entry name" value="OS07G0153300 PROTEIN"/>
    <property type="match status" value="1"/>
</dbReference>
<sequence length="518" mass="57872">MAISLHLSYTAALATTFLGAAASALVYVHISSKKLGKLPPGAQAPVLLISSTFHSRFKPVLHSFRYPVLYIGVELDSEGYADELFSFGTSCWRLLSLHASDYLSSRHEGSLKAKLWAHLKDHDISTDNLHRAFLITTPRLLGYAFNPVSFHYIYDQKDVLRVVVLEVNNTFGEKHIYVLKQGDAAEHVRHGYHSAQTFSRRFHVSPFNDRSGAYQLQCRDPFEETPISVGMHLTMLAEDGSKKLTAQVNSIAAPVLTSHRLVTYWTILKHGTAVFMTVPRILAEAYKLHYSKKLAVFLRPEPFEELSAIGRQVATPMDMAYQEMLLSFLKKRIQTCPDLPTVEFKILPAPPAQATVMVPGGKDHLTITVLSWAFFSAMYTHTSPAAALLTESLALSSPMFRVSDTTLFLDLFPDGRHSRLQRLRSRLVGPDEETIEALKGSQLDDRLRLVHQRLNSLDEHVLQSATGWQAIRYQCSILSALILGYLGNTAFSRLATFAGEAGAPSDAWRRVRLYVASL</sequence>
<name>A0A1Y2FAH3_PROLT</name>
<evidence type="ECO:0000313" key="1">
    <source>
        <dbReference type="EMBL" id="ORY79865.1"/>
    </source>
</evidence>
<dbReference type="AlphaFoldDB" id="A0A1Y2FAH3"/>
<comment type="caution">
    <text evidence="1">The sequence shown here is derived from an EMBL/GenBank/DDBJ whole genome shotgun (WGS) entry which is preliminary data.</text>
</comment>
<organism evidence="1 2">
    <name type="scientific">Protomyces lactucae-debilis</name>
    <dbReference type="NCBI Taxonomy" id="2754530"/>
    <lineage>
        <taxon>Eukaryota</taxon>
        <taxon>Fungi</taxon>
        <taxon>Dikarya</taxon>
        <taxon>Ascomycota</taxon>
        <taxon>Taphrinomycotina</taxon>
        <taxon>Taphrinomycetes</taxon>
        <taxon>Taphrinales</taxon>
        <taxon>Protomycetaceae</taxon>
        <taxon>Protomyces</taxon>
    </lineage>
</organism>
<accession>A0A1Y2FAH3</accession>
<dbReference type="OrthoDB" id="3340520at2759"/>
<protein>
    <submittedName>
        <fullName evidence="1">Uncharacterized protein</fullName>
    </submittedName>
</protein>
<reference evidence="1 2" key="1">
    <citation type="submission" date="2016-07" db="EMBL/GenBank/DDBJ databases">
        <title>Pervasive Adenine N6-methylation of Active Genes in Fungi.</title>
        <authorList>
            <consortium name="DOE Joint Genome Institute"/>
            <person name="Mondo S.J."/>
            <person name="Dannebaum R.O."/>
            <person name="Kuo R.C."/>
            <person name="Labutti K."/>
            <person name="Haridas S."/>
            <person name="Kuo A."/>
            <person name="Salamov A."/>
            <person name="Ahrendt S.R."/>
            <person name="Lipzen A."/>
            <person name="Sullivan W."/>
            <person name="Andreopoulos W.B."/>
            <person name="Clum A."/>
            <person name="Lindquist E."/>
            <person name="Daum C."/>
            <person name="Ramamoorthy G.K."/>
            <person name="Gryganskyi A."/>
            <person name="Culley D."/>
            <person name="Magnuson J.K."/>
            <person name="James T.Y."/>
            <person name="O'Malley M.A."/>
            <person name="Stajich J.E."/>
            <person name="Spatafora J.W."/>
            <person name="Visel A."/>
            <person name="Grigoriev I.V."/>
        </authorList>
    </citation>
    <scope>NUCLEOTIDE SEQUENCE [LARGE SCALE GENOMIC DNA]</scope>
    <source>
        <strain evidence="1 2">12-1054</strain>
    </source>
</reference>
<dbReference type="RefSeq" id="XP_040723999.1">
    <property type="nucleotide sequence ID" value="XM_040872470.1"/>
</dbReference>
<dbReference type="Proteomes" id="UP000193685">
    <property type="component" value="Unassembled WGS sequence"/>
</dbReference>
<proteinExistence type="predicted"/>
<evidence type="ECO:0000313" key="2">
    <source>
        <dbReference type="Proteomes" id="UP000193685"/>
    </source>
</evidence>
<gene>
    <name evidence="1" type="ORF">BCR37DRAFT_76375</name>
</gene>
<dbReference type="STRING" id="56484.A0A1Y2FAH3"/>
<dbReference type="OMA" id="HRAFLIT"/>